<gene>
    <name evidence="4" type="ORF">HD596_006599</name>
</gene>
<dbReference type="Proteomes" id="UP000579153">
    <property type="component" value="Unassembled WGS sequence"/>
</dbReference>
<accession>A0A7W9GA02</accession>
<reference evidence="4 5" key="1">
    <citation type="submission" date="2020-08" db="EMBL/GenBank/DDBJ databases">
        <title>Sequencing the genomes of 1000 actinobacteria strains.</title>
        <authorList>
            <person name="Klenk H.-P."/>
        </authorList>
    </citation>
    <scope>NUCLEOTIDE SEQUENCE [LARGE SCALE GENOMIC DNA]</scope>
    <source>
        <strain evidence="4 5">DSM 45507</strain>
    </source>
</reference>
<dbReference type="PANTHER" id="PTHR43240">
    <property type="entry name" value="1,4-DIHYDROXY-2-NAPHTHOYL-COA THIOESTERASE 1"/>
    <property type="match status" value="1"/>
</dbReference>
<dbReference type="GO" id="GO:0061522">
    <property type="term" value="F:1,4-dihydroxy-2-naphthoyl-CoA thioesterase activity"/>
    <property type="evidence" value="ECO:0007669"/>
    <property type="project" value="TreeGrafter"/>
</dbReference>
<dbReference type="InterPro" id="IPR029069">
    <property type="entry name" value="HotDog_dom_sf"/>
</dbReference>
<dbReference type="Gene3D" id="3.10.129.10">
    <property type="entry name" value="Hotdog Thioesterase"/>
    <property type="match status" value="1"/>
</dbReference>
<evidence type="ECO:0000313" key="5">
    <source>
        <dbReference type="Proteomes" id="UP000579153"/>
    </source>
</evidence>
<dbReference type="CDD" id="cd03443">
    <property type="entry name" value="PaaI_thioesterase"/>
    <property type="match status" value="1"/>
</dbReference>
<dbReference type="EMBL" id="JACHMB010000001">
    <property type="protein sequence ID" value="MBB5779843.1"/>
    <property type="molecule type" value="Genomic_DNA"/>
</dbReference>
<dbReference type="SUPFAM" id="SSF54637">
    <property type="entry name" value="Thioesterase/thiol ester dehydrase-isomerase"/>
    <property type="match status" value="1"/>
</dbReference>
<proteinExistence type="inferred from homology"/>
<evidence type="ECO:0000256" key="2">
    <source>
        <dbReference type="ARBA" id="ARBA00022801"/>
    </source>
</evidence>
<dbReference type="GO" id="GO:0005829">
    <property type="term" value="C:cytosol"/>
    <property type="evidence" value="ECO:0007669"/>
    <property type="project" value="TreeGrafter"/>
</dbReference>
<sequence length="137" mass="14432">MTQTNPLDFSVLGAVHEGTLADRMGIEFLEAGPERVVGRMPVEGNTQPYGLLHGGASAVLAETLGSVAAAIHAGPERIAVGIEINATHHRSATAGHVTGVATRLHGGRTLATYHIEITDEQGKLVCTSRLTCMLRDR</sequence>
<comment type="similarity">
    <text evidence="1">Belongs to the thioesterase PaaI family.</text>
</comment>
<dbReference type="PANTHER" id="PTHR43240:SF5">
    <property type="entry name" value="1,4-DIHYDROXY-2-NAPHTHOYL-COA THIOESTERASE 1"/>
    <property type="match status" value="1"/>
</dbReference>
<keyword evidence="5" id="KW-1185">Reference proteome</keyword>
<evidence type="ECO:0000259" key="3">
    <source>
        <dbReference type="Pfam" id="PF03061"/>
    </source>
</evidence>
<evidence type="ECO:0000313" key="4">
    <source>
        <dbReference type="EMBL" id="MBB5779843.1"/>
    </source>
</evidence>
<evidence type="ECO:0000256" key="1">
    <source>
        <dbReference type="ARBA" id="ARBA00008324"/>
    </source>
</evidence>
<dbReference type="Pfam" id="PF03061">
    <property type="entry name" value="4HBT"/>
    <property type="match status" value="1"/>
</dbReference>
<dbReference type="InterPro" id="IPR006683">
    <property type="entry name" value="Thioestr_dom"/>
</dbReference>
<feature type="domain" description="Thioesterase" evidence="3">
    <location>
        <begin position="49"/>
        <end position="126"/>
    </location>
</feature>
<protein>
    <submittedName>
        <fullName evidence="4">Uncharacterized protein (TIGR00369 family)</fullName>
    </submittedName>
</protein>
<dbReference type="AlphaFoldDB" id="A0A7W9GA02"/>
<keyword evidence="2" id="KW-0378">Hydrolase</keyword>
<organism evidence="4 5">
    <name type="scientific">Nonomuraea jabiensis</name>
    <dbReference type="NCBI Taxonomy" id="882448"/>
    <lineage>
        <taxon>Bacteria</taxon>
        <taxon>Bacillati</taxon>
        <taxon>Actinomycetota</taxon>
        <taxon>Actinomycetes</taxon>
        <taxon>Streptosporangiales</taxon>
        <taxon>Streptosporangiaceae</taxon>
        <taxon>Nonomuraea</taxon>
    </lineage>
</organism>
<comment type="caution">
    <text evidence="4">The sequence shown here is derived from an EMBL/GenBank/DDBJ whole genome shotgun (WGS) entry which is preliminary data.</text>
</comment>
<name>A0A7W9GA02_9ACTN</name>
<dbReference type="NCBIfam" id="TIGR00369">
    <property type="entry name" value="unchar_dom_1"/>
    <property type="match status" value="1"/>
</dbReference>
<dbReference type="InterPro" id="IPR003736">
    <property type="entry name" value="PAAI_dom"/>
</dbReference>